<feature type="non-terminal residue" evidence="1">
    <location>
        <position position="1"/>
    </location>
</feature>
<proteinExistence type="predicted"/>
<feature type="non-terminal residue" evidence="1">
    <location>
        <position position="53"/>
    </location>
</feature>
<dbReference type="EMBL" id="BKCJ010553967">
    <property type="protein sequence ID" value="GFB10931.1"/>
    <property type="molecule type" value="Genomic_DNA"/>
</dbReference>
<gene>
    <name evidence="1" type="ORF">Tci_682902</name>
</gene>
<organism evidence="1">
    <name type="scientific">Tanacetum cinerariifolium</name>
    <name type="common">Dalmatian daisy</name>
    <name type="synonym">Chrysanthemum cinerariifolium</name>
    <dbReference type="NCBI Taxonomy" id="118510"/>
    <lineage>
        <taxon>Eukaryota</taxon>
        <taxon>Viridiplantae</taxon>
        <taxon>Streptophyta</taxon>
        <taxon>Embryophyta</taxon>
        <taxon>Tracheophyta</taxon>
        <taxon>Spermatophyta</taxon>
        <taxon>Magnoliopsida</taxon>
        <taxon>eudicotyledons</taxon>
        <taxon>Gunneridae</taxon>
        <taxon>Pentapetalae</taxon>
        <taxon>asterids</taxon>
        <taxon>campanulids</taxon>
        <taxon>Asterales</taxon>
        <taxon>Asteraceae</taxon>
        <taxon>Asteroideae</taxon>
        <taxon>Anthemideae</taxon>
        <taxon>Anthemidinae</taxon>
        <taxon>Tanacetum</taxon>
    </lineage>
</organism>
<name>A0A699KXK8_TANCI</name>
<evidence type="ECO:0000313" key="1">
    <source>
        <dbReference type="EMBL" id="GFB10931.1"/>
    </source>
</evidence>
<dbReference type="AlphaFoldDB" id="A0A699KXK8"/>
<protein>
    <submittedName>
        <fullName evidence="1">Uncharacterized protein</fullName>
    </submittedName>
</protein>
<comment type="caution">
    <text evidence="1">The sequence shown here is derived from an EMBL/GenBank/DDBJ whole genome shotgun (WGS) entry which is preliminary data.</text>
</comment>
<sequence length="53" mass="5556">RRCDGRRMGVVMVRGVGGVSGGSEWVGDGGVAVAGWLEVWPDPMTAPEKLESV</sequence>
<accession>A0A699KXK8</accession>
<reference evidence="1" key="1">
    <citation type="journal article" date="2019" name="Sci. Rep.">
        <title>Draft genome of Tanacetum cinerariifolium, the natural source of mosquito coil.</title>
        <authorList>
            <person name="Yamashiro T."/>
            <person name="Shiraishi A."/>
            <person name="Satake H."/>
            <person name="Nakayama K."/>
        </authorList>
    </citation>
    <scope>NUCLEOTIDE SEQUENCE</scope>
</reference>